<dbReference type="InterPro" id="IPR013783">
    <property type="entry name" value="Ig-like_fold"/>
</dbReference>
<dbReference type="PANTHER" id="PTHR14234:SF22">
    <property type="entry name" value="RIMS-BINDING PROTEIN 2 ISOFORM X1"/>
    <property type="match status" value="1"/>
</dbReference>
<dbReference type="SUPFAM" id="SSF49265">
    <property type="entry name" value="Fibronectin type III"/>
    <property type="match status" value="1"/>
</dbReference>
<dbReference type="InterPro" id="IPR036116">
    <property type="entry name" value="FN3_sf"/>
</dbReference>
<comment type="caution">
    <text evidence="2">The sequence shown here is derived from an EMBL/GenBank/DDBJ whole genome shotgun (WGS) entry which is preliminary data.</text>
</comment>
<dbReference type="GO" id="GO:0007274">
    <property type="term" value="P:neuromuscular synaptic transmission"/>
    <property type="evidence" value="ECO:0007669"/>
    <property type="project" value="TreeGrafter"/>
</dbReference>
<dbReference type="AlphaFoldDB" id="A0A9Q1EWY9"/>
<evidence type="ECO:0000313" key="2">
    <source>
        <dbReference type="EMBL" id="KAJ8346558.1"/>
    </source>
</evidence>
<protein>
    <recommendedName>
        <fullName evidence="1">Fibronectin type-III domain-containing protein</fullName>
    </recommendedName>
</protein>
<keyword evidence="3" id="KW-1185">Reference proteome</keyword>
<evidence type="ECO:0000313" key="3">
    <source>
        <dbReference type="Proteomes" id="UP001152622"/>
    </source>
</evidence>
<feature type="domain" description="Fibronectin type-III" evidence="1">
    <location>
        <begin position="97"/>
        <end position="187"/>
    </location>
</feature>
<evidence type="ECO:0000259" key="1">
    <source>
        <dbReference type="PROSITE" id="PS50853"/>
    </source>
</evidence>
<reference evidence="2" key="1">
    <citation type="journal article" date="2023" name="Science">
        <title>Genome structures resolve the early diversification of teleost fishes.</title>
        <authorList>
            <person name="Parey E."/>
            <person name="Louis A."/>
            <person name="Montfort J."/>
            <person name="Bouchez O."/>
            <person name="Roques C."/>
            <person name="Iampietro C."/>
            <person name="Lluch J."/>
            <person name="Castinel A."/>
            <person name="Donnadieu C."/>
            <person name="Desvignes T."/>
            <person name="Floi Bucao C."/>
            <person name="Jouanno E."/>
            <person name="Wen M."/>
            <person name="Mejri S."/>
            <person name="Dirks R."/>
            <person name="Jansen H."/>
            <person name="Henkel C."/>
            <person name="Chen W.J."/>
            <person name="Zahm M."/>
            <person name="Cabau C."/>
            <person name="Klopp C."/>
            <person name="Thompson A.W."/>
            <person name="Robinson-Rechavi M."/>
            <person name="Braasch I."/>
            <person name="Lecointre G."/>
            <person name="Bobe J."/>
            <person name="Postlethwait J.H."/>
            <person name="Berthelot C."/>
            <person name="Roest Crollius H."/>
            <person name="Guiguen Y."/>
        </authorList>
    </citation>
    <scope>NUCLEOTIDE SEQUENCE</scope>
    <source>
        <strain evidence="2">WJC10195</strain>
    </source>
</reference>
<accession>A0A9Q1EWY9</accession>
<dbReference type="OrthoDB" id="4158657at2759"/>
<dbReference type="InterPro" id="IPR040325">
    <property type="entry name" value="RIMBP1/2/3"/>
</dbReference>
<dbReference type="PROSITE" id="PS50853">
    <property type="entry name" value="FN3"/>
    <property type="match status" value="1"/>
</dbReference>
<dbReference type="PANTHER" id="PTHR14234">
    <property type="entry name" value="RIM BINDING PROTEIN-RELATED"/>
    <property type="match status" value="1"/>
</dbReference>
<dbReference type="InterPro" id="IPR003961">
    <property type="entry name" value="FN3_dom"/>
</dbReference>
<dbReference type="GO" id="GO:0045202">
    <property type="term" value="C:synapse"/>
    <property type="evidence" value="ECO:0007669"/>
    <property type="project" value="GOC"/>
</dbReference>
<dbReference type="FunFam" id="2.60.40.10:FF:000643">
    <property type="entry name" value="RIMS-binding protein 2 isoform X1"/>
    <property type="match status" value="1"/>
</dbReference>
<proteinExistence type="predicted"/>
<dbReference type="Gene3D" id="2.60.40.10">
    <property type="entry name" value="Immunoglobulins"/>
    <property type="match status" value="1"/>
</dbReference>
<dbReference type="SMART" id="SM00060">
    <property type="entry name" value="FN3"/>
    <property type="match status" value="2"/>
</dbReference>
<gene>
    <name evidence="2" type="ORF">SKAU_G00279590</name>
</gene>
<dbReference type="Proteomes" id="UP001152622">
    <property type="component" value="Chromosome 11"/>
</dbReference>
<dbReference type="CDD" id="cd00063">
    <property type="entry name" value="FN3"/>
    <property type="match status" value="1"/>
</dbReference>
<dbReference type="EMBL" id="JAINUF010000011">
    <property type="protein sequence ID" value="KAJ8346558.1"/>
    <property type="molecule type" value="Genomic_DNA"/>
</dbReference>
<organism evidence="2 3">
    <name type="scientific">Synaphobranchus kaupii</name>
    <name type="common">Kaup's arrowtooth eel</name>
    <dbReference type="NCBI Taxonomy" id="118154"/>
    <lineage>
        <taxon>Eukaryota</taxon>
        <taxon>Metazoa</taxon>
        <taxon>Chordata</taxon>
        <taxon>Craniata</taxon>
        <taxon>Vertebrata</taxon>
        <taxon>Euteleostomi</taxon>
        <taxon>Actinopterygii</taxon>
        <taxon>Neopterygii</taxon>
        <taxon>Teleostei</taxon>
        <taxon>Anguilliformes</taxon>
        <taxon>Synaphobranchidae</taxon>
        <taxon>Synaphobranchus</taxon>
    </lineage>
</organism>
<sequence>MQTLARTRFGELLDGQRGLVPSNFVDFVQDKETASTADGDKDPGYLNHADLGLQGAEGSLEQDSQFDGSTADPLGTCSNGTAAALDGIEEEAGEDVVPYPRKITLIKQLAKSVIVGWDPPAVPSGWGPVTSYNVLVDKEVRATVPFAGRTKLLIEKLNLVACTYRISVQCVTELGPSDELHCTLLVGRSVVVAPYCMRVDDITQVSAVVTWMPSNSNYSHIVFLNGAEHQVIQASCYQCCLSDLRPMTVYKVTAVAKPHQIPWQLPLEQREKKEMSLEFCTQAAGQSPRPQV</sequence>
<name>A0A9Q1EWY9_SYNKA</name>